<dbReference type="Pfam" id="PF02353">
    <property type="entry name" value="CMAS"/>
    <property type="match status" value="1"/>
</dbReference>
<dbReference type="SUPFAM" id="SSF53335">
    <property type="entry name" value="S-adenosyl-L-methionine-dependent methyltransferases"/>
    <property type="match status" value="1"/>
</dbReference>
<accession>A0A0G1IJ92</accession>
<dbReference type="AlphaFoldDB" id="A0A0G1IJ92"/>
<keyword evidence="4" id="KW-0949">S-adenosyl-L-methionine</keyword>
<proteinExistence type="inferred from homology"/>
<name>A0A0G1IJ92_9BACT</name>
<dbReference type="SUPFAM" id="SSF55718">
    <property type="entry name" value="SCP-like"/>
    <property type="match status" value="1"/>
</dbReference>
<protein>
    <submittedName>
        <fullName evidence="7">Cyclopropane-fatty-acyl-phospholipid synthase</fullName>
    </submittedName>
</protein>
<dbReference type="CDD" id="cd02440">
    <property type="entry name" value="AdoMet_MTases"/>
    <property type="match status" value="1"/>
</dbReference>
<dbReference type="InterPro" id="IPR050723">
    <property type="entry name" value="CFA/CMAS"/>
</dbReference>
<gene>
    <name evidence="7" type="ORF">UW53_C0018G0011</name>
</gene>
<dbReference type="Gene3D" id="3.40.50.150">
    <property type="entry name" value="Vaccinia Virus protein VP39"/>
    <property type="match status" value="1"/>
</dbReference>
<dbReference type="EMBL" id="LCIR01000018">
    <property type="protein sequence ID" value="KKT59230.1"/>
    <property type="molecule type" value="Genomic_DNA"/>
</dbReference>
<dbReference type="GO" id="GO:0008610">
    <property type="term" value="P:lipid biosynthetic process"/>
    <property type="evidence" value="ECO:0007669"/>
    <property type="project" value="InterPro"/>
</dbReference>
<dbReference type="InterPro" id="IPR057206">
    <property type="entry name" value="DUF7884"/>
</dbReference>
<dbReference type="PIRSF" id="PIRSF003085">
    <property type="entry name" value="CMAS"/>
    <property type="match status" value="1"/>
</dbReference>
<reference evidence="7 8" key="1">
    <citation type="journal article" date="2015" name="Nature">
        <title>rRNA introns, odd ribosomes, and small enigmatic genomes across a large radiation of phyla.</title>
        <authorList>
            <person name="Brown C.T."/>
            <person name="Hug L.A."/>
            <person name="Thomas B.C."/>
            <person name="Sharon I."/>
            <person name="Castelle C.J."/>
            <person name="Singh A."/>
            <person name="Wilkins M.J."/>
            <person name="Williams K.H."/>
            <person name="Banfield J.F."/>
        </authorList>
    </citation>
    <scope>NUCLEOTIDE SEQUENCE [LARGE SCALE GENOMIC DNA]</scope>
</reference>
<feature type="non-terminal residue" evidence="7">
    <location>
        <position position="1"/>
    </location>
</feature>
<comment type="caution">
    <text evidence="7">The sequence shown here is derived from an EMBL/GenBank/DDBJ whole genome shotgun (WGS) entry which is preliminary data.</text>
</comment>
<evidence type="ECO:0000256" key="3">
    <source>
        <dbReference type="ARBA" id="ARBA00022679"/>
    </source>
</evidence>
<dbReference type="Proteomes" id="UP000034087">
    <property type="component" value="Unassembled WGS sequence"/>
</dbReference>
<keyword evidence="2" id="KW-0489">Methyltransferase</keyword>
<evidence type="ECO:0000256" key="1">
    <source>
        <dbReference type="ARBA" id="ARBA00010815"/>
    </source>
</evidence>
<dbReference type="InterPro" id="IPR029063">
    <property type="entry name" value="SAM-dependent_MTases_sf"/>
</dbReference>
<dbReference type="PANTHER" id="PTHR43667:SF1">
    <property type="entry name" value="CYCLOPROPANE-FATTY-ACYL-PHOSPHOLIPID SYNTHASE"/>
    <property type="match status" value="1"/>
</dbReference>
<keyword evidence="3" id="KW-0808">Transferase</keyword>
<evidence type="ECO:0000313" key="8">
    <source>
        <dbReference type="Proteomes" id="UP000034087"/>
    </source>
</evidence>
<organism evidence="7 8">
    <name type="scientific">Candidatus Giovannonibacteria bacterium GW2011_GWA1_44_25</name>
    <dbReference type="NCBI Taxonomy" id="1618645"/>
    <lineage>
        <taxon>Bacteria</taxon>
        <taxon>Candidatus Giovannoniibacteriota</taxon>
    </lineage>
</organism>
<evidence type="ECO:0000256" key="5">
    <source>
        <dbReference type="ARBA" id="ARBA00023098"/>
    </source>
</evidence>
<dbReference type="GO" id="GO:0032259">
    <property type="term" value="P:methylation"/>
    <property type="evidence" value="ECO:0007669"/>
    <property type="project" value="UniProtKB-KW"/>
</dbReference>
<evidence type="ECO:0000256" key="2">
    <source>
        <dbReference type="ARBA" id="ARBA00022603"/>
    </source>
</evidence>
<comment type="similarity">
    <text evidence="1">Belongs to the CFA/CMAS family.</text>
</comment>
<dbReference type="Pfam" id="PF25371">
    <property type="entry name" value="DUF7884"/>
    <property type="match status" value="1"/>
</dbReference>
<evidence type="ECO:0000259" key="6">
    <source>
        <dbReference type="Pfam" id="PF25371"/>
    </source>
</evidence>
<feature type="domain" description="DUF7884" evidence="6">
    <location>
        <begin position="74"/>
        <end position="146"/>
    </location>
</feature>
<dbReference type="GO" id="GO:0008168">
    <property type="term" value="F:methyltransferase activity"/>
    <property type="evidence" value="ECO:0007669"/>
    <property type="project" value="UniProtKB-KW"/>
</dbReference>
<evidence type="ECO:0000313" key="7">
    <source>
        <dbReference type="EMBL" id="KKT59230.1"/>
    </source>
</evidence>
<sequence length="446" mass="51549">RISKKLSLETNCVAFFISKIHSSKGSTQFFLSCRISGSKLEWSCSNFFAIIHSRLICNRNNKFCFHQMNYSRVIQEIFSQFKGKKFSVKLWDGQEYFYGTGPLKTFTLVIKNEKTAQRLLAQGALGFGESYMEGRLQIEGDLEAYLRLRHQFKHVRRSLRLALATLLANWSMPRDRKDQIAYHYDLGNDFFQMILDGETMSYSAGRYEKGTEDLAQAQIKKLELVCKWLNLPKGSSVLDLGSGWGGFAKYAAKNKQWNINGYTLSKAQLEYCCRLIKANDLEEFVSFEYRDMIENLPATKFDGVVMIESIEHVGQKKLPHFFNQLHKILKPGGSLVIQLTGRYKSRSVDPWTLKYVFPGGYLPTKDEVISAAALAGFVVEEFCDDTPDYILTITEWIKNLESRRTEVEAKFGKPFYRLWELWMHGAKVAFEVNSMNLFRIRFQCKK</sequence>
<dbReference type="PANTHER" id="PTHR43667">
    <property type="entry name" value="CYCLOPROPANE-FATTY-ACYL-PHOSPHOLIPID SYNTHASE"/>
    <property type="match status" value="1"/>
</dbReference>
<dbReference type="InterPro" id="IPR003333">
    <property type="entry name" value="CMAS"/>
</dbReference>
<keyword evidence="5" id="KW-0443">Lipid metabolism</keyword>
<dbReference type="InterPro" id="IPR036527">
    <property type="entry name" value="SCP2_sterol-bd_dom_sf"/>
</dbReference>
<evidence type="ECO:0000256" key="4">
    <source>
        <dbReference type="ARBA" id="ARBA00022691"/>
    </source>
</evidence>